<dbReference type="GO" id="GO:0033785">
    <property type="term" value="F:heptose 7-phosphate kinase activity"/>
    <property type="evidence" value="ECO:0007669"/>
    <property type="project" value="TreeGrafter"/>
</dbReference>
<evidence type="ECO:0000313" key="2">
    <source>
        <dbReference type="EMBL" id="GAI09486.1"/>
    </source>
</evidence>
<dbReference type="InterPro" id="IPR029056">
    <property type="entry name" value="Ribokinase-like"/>
</dbReference>
<dbReference type="EMBL" id="BARV01012918">
    <property type="protein sequence ID" value="GAI09486.1"/>
    <property type="molecule type" value="Genomic_DNA"/>
</dbReference>
<accession>X1LUM2</accession>
<dbReference type="PANTHER" id="PTHR46969">
    <property type="entry name" value="BIFUNCTIONAL PROTEIN HLDE"/>
    <property type="match status" value="1"/>
</dbReference>
<organism evidence="2">
    <name type="scientific">marine sediment metagenome</name>
    <dbReference type="NCBI Taxonomy" id="412755"/>
    <lineage>
        <taxon>unclassified sequences</taxon>
        <taxon>metagenomes</taxon>
        <taxon>ecological metagenomes</taxon>
    </lineage>
</organism>
<dbReference type="Gene3D" id="3.40.1190.20">
    <property type="match status" value="1"/>
</dbReference>
<dbReference type="AlphaFoldDB" id="X1LUM2"/>
<comment type="caution">
    <text evidence="2">The sequence shown here is derived from an EMBL/GenBank/DDBJ whole genome shotgun (WGS) entry which is preliminary data.</text>
</comment>
<feature type="domain" description="Carbohydrate kinase PfkB" evidence="1">
    <location>
        <begin position="16"/>
        <end position="108"/>
    </location>
</feature>
<proteinExistence type="predicted"/>
<sequence length="109" mass="11617">MYEKLLKTVTNLGSPKILVVGDFMLDVYIYGDALRISPEAPVPVLKVTKTEYSCGGAGRVAADLAALGALPVCLGVIGDDRNGQTLKQLLREVSADIDTLITVNDRPTI</sequence>
<reference evidence="2" key="1">
    <citation type="journal article" date="2014" name="Front. Microbiol.">
        <title>High frequency of phylogenetically diverse reductive dehalogenase-homologous genes in deep subseafloor sedimentary metagenomes.</title>
        <authorList>
            <person name="Kawai M."/>
            <person name="Futagami T."/>
            <person name="Toyoda A."/>
            <person name="Takaki Y."/>
            <person name="Nishi S."/>
            <person name="Hori S."/>
            <person name="Arai W."/>
            <person name="Tsubouchi T."/>
            <person name="Morono Y."/>
            <person name="Uchiyama I."/>
            <person name="Ito T."/>
            <person name="Fujiyama A."/>
            <person name="Inagaki F."/>
            <person name="Takami H."/>
        </authorList>
    </citation>
    <scope>NUCLEOTIDE SEQUENCE</scope>
    <source>
        <strain evidence="2">Expedition CK06-06</strain>
    </source>
</reference>
<protein>
    <recommendedName>
        <fullName evidence="1">Carbohydrate kinase PfkB domain-containing protein</fullName>
    </recommendedName>
</protein>
<evidence type="ECO:0000259" key="1">
    <source>
        <dbReference type="Pfam" id="PF00294"/>
    </source>
</evidence>
<gene>
    <name evidence="2" type="ORF">S06H3_23664</name>
</gene>
<dbReference type="GO" id="GO:0033786">
    <property type="term" value="F:heptose-1-phosphate adenylyltransferase activity"/>
    <property type="evidence" value="ECO:0007669"/>
    <property type="project" value="TreeGrafter"/>
</dbReference>
<dbReference type="InterPro" id="IPR011611">
    <property type="entry name" value="PfkB_dom"/>
</dbReference>
<dbReference type="PANTHER" id="PTHR46969:SF1">
    <property type="entry name" value="BIFUNCTIONAL PROTEIN HLDE"/>
    <property type="match status" value="1"/>
</dbReference>
<feature type="non-terminal residue" evidence="2">
    <location>
        <position position="109"/>
    </location>
</feature>
<dbReference type="Pfam" id="PF00294">
    <property type="entry name" value="PfkB"/>
    <property type="match status" value="1"/>
</dbReference>
<dbReference type="SUPFAM" id="SSF53613">
    <property type="entry name" value="Ribokinase-like"/>
    <property type="match status" value="1"/>
</dbReference>
<name>X1LUM2_9ZZZZ</name>
<dbReference type="GO" id="GO:0005829">
    <property type="term" value="C:cytosol"/>
    <property type="evidence" value="ECO:0007669"/>
    <property type="project" value="TreeGrafter"/>
</dbReference>